<comment type="caution">
    <text evidence="1">The sequence shown here is derived from an EMBL/GenBank/DDBJ whole genome shotgun (WGS) entry which is preliminary data.</text>
</comment>
<accession>A0A9D3WK35</accession>
<organism evidence="1 2">
    <name type="scientific">Gossypium stocksii</name>
    <dbReference type="NCBI Taxonomy" id="47602"/>
    <lineage>
        <taxon>Eukaryota</taxon>
        <taxon>Viridiplantae</taxon>
        <taxon>Streptophyta</taxon>
        <taxon>Embryophyta</taxon>
        <taxon>Tracheophyta</taxon>
        <taxon>Spermatophyta</taxon>
        <taxon>Magnoliopsida</taxon>
        <taxon>eudicotyledons</taxon>
        <taxon>Gunneridae</taxon>
        <taxon>Pentapetalae</taxon>
        <taxon>rosids</taxon>
        <taxon>malvids</taxon>
        <taxon>Malvales</taxon>
        <taxon>Malvaceae</taxon>
        <taxon>Malvoideae</taxon>
        <taxon>Gossypium</taxon>
    </lineage>
</organism>
<evidence type="ECO:0000313" key="1">
    <source>
        <dbReference type="EMBL" id="KAH1130148.1"/>
    </source>
</evidence>
<evidence type="ECO:0000313" key="2">
    <source>
        <dbReference type="Proteomes" id="UP000828251"/>
    </source>
</evidence>
<protein>
    <submittedName>
        <fullName evidence="1">Uncharacterized protein</fullName>
    </submittedName>
</protein>
<reference evidence="1 2" key="1">
    <citation type="journal article" date="2021" name="Plant Biotechnol. J.">
        <title>Multi-omics assisted identification of the key and species-specific regulatory components of drought-tolerant mechanisms in Gossypium stocksii.</title>
        <authorList>
            <person name="Yu D."/>
            <person name="Ke L."/>
            <person name="Zhang D."/>
            <person name="Wu Y."/>
            <person name="Sun Y."/>
            <person name="Mei J."/>
            <person name="Sun J."/>
            <person name="Sun Y."/>
        </authorList>
    </citation>
    <scope>NUCLEOTIDE SEQUENCE [LARGE SCALE GENOMIC DNA]</scope>
    <source>
        <strain evidence="2">cv. E1</strain>
        <tissue evidence="1">Leaf</tissue>
    </source>
</reference>
<name>A0A9D3WK35_9ROSI</name>
<keyword evidence="2" id="KW-1185">Reference proteome</keyword>
<sequence length="157" mass="17943">MKDIEKLANSISNKQIRLVTTIEDMNISQNLFYSYTRAYSNSIVATLCQLSPNPLLEFPVFLSIIREYKPSSKEDDLGDRDRLLESSSIVHVFDVKKEKDSRDLKEGMRRIASLVEGDIVVCQEVPVVEEEVIVEEEDVRVEVVNEKAEEENTKTSC</sequence>
<gene>
    <name evidence="1" type="ORF">J1N35_001526</name>
</gene>
<dbReference type="Proteomes" id="UP000828251">
    <property type="component" value="Unassembled WGS sequence"/>
</dbReference>
<dbReference type="EMBL" id="JAIQCV010000001">
    <property type="protein sequence ID" value="KAH1130148.1"/>
    <property type="molecule type" value="Genomic_DNA"/>
</dbReference>
<dbReference type="AlphaFoldDB" id="A0A9D3WK35"/>
<proteinExistence type="predicted"/>